<evidence type="ECO:0000256" key="1">
    <source>
        <dbReference type="SAM" id="MobiDB-lite"/>
    </source>
</evidence>
<feature type="non-terminal residue" evidence="4">
    <location>
        <position position="1237"/>
    </location>
</feature>
<proteinExistence type="predicted"/>
<name>A0ABW3HRS7_9BACL</name>
<dbReference type="InterPro" id="IPR039448">
    <property type="entry name" value="Beta_helix"/>
</dbReference>
<dbReference type="Gene3D" id="2.60.40.10">
    <property type="entry name" value="Immunoglobulins"/>
    <property type="match status" value="1"/>
</dbReference>
<dbReference type="Pfam" id="PF01345">
    <property type="entry name" value="DUF11"/>
    <property type="match status" value="1"/>
</dbReference>
<feature type="domain" description="Right handed beta helix" evidence="3">
    <location>
        <begin position="194"/>
        <end position="346"/>
    </location>
</feature>
<gene>
    <name evidence="4" type="ORF">ACFQ2I_12805</name>
</gene>
<comment type="caution">
    <text evidence="4">The sequence shown here is derived from an EMBL/GenBank/DDBJ whole genome shotgun (WGS) entry which is preliminary data.</text>
</comment>
<dbReference type="EMBL" id="JBHTJZ010000017">
    <property type="protein sequence ID" value="MFD0960268.1"/>
    <property type="molecule type" value="Genomic_DNA"/>
</dbReference>
<feature type="region of interest" description="Disordered" evidence="1">
    <location>
        <begin position="343"/>
        <end position="363"/>
    </location>
</feature>
<dbReference type="InterPro" id="IPR001434">
    <property type="entry name" value="OmcB-like_DUF11"/>
</dbReference>
<sequence>MGLHRDKRRSAPVAARISLLLAVALLVISGMGTRAEAGTVGCGTDRVNELRAAIAASNASGAVETIQLGACDYVLSGGPLQVEAAVRLIGFSSGAGGTRLIGNGDRVVVVNEYASDSFGDVHLEALSVMNGQAPEGTNFGGAGIFADTGNGTLTLRDVVVSNNRTGNHGSGGGLYVSGPAGGKLVLDRAVIEDNFAAVNGGGLFVDGDIDLSIDSSTFQNNVADTWAGGGMAAMPDAGTGKHEITNSSFIGNEAKGTGSGGMGVGGGAAVYAANTVIMNSTFSGNQARDGGGGMLIAANPVPQSAVSPRLSYVTMTDNHSQLKPGGGILLAAGSPVLTSSIISGNTAPSSPDRADIGRGAGDVPQLDAASSQYNVLTMVAEVFNGDMEAGHNTIVGDAGLLPLADNGGYTSTHALAANSAARSVGGPVTAESLYDQRGFPRLVDDATAAGSVEGWSFEAMVNTVFSQLLNMRDAEGLSAMRSGESPSGLIASDLPLEGTGTIRTLKVTPAADKDGHVTYTLTATRVMDGVSQPLSSTLELDVVAYPDLTVDITPIGSFYQTQIGAQYEIQVTNNGIVDTNEAVTLIRGAHSGLTVTGIDASDGWSCAGLTEDCTRSLPLAAGTTSTLTVTVDVAANATSPINLTARVSGGGEKETSNNEADVAVQIHTISHVQSLSVPANAVYKAGDTLDFEVLYDGNVLIDETGGKPALTLDIGGESKQALYRSGSGTASLRFAYTVEEGMQDSDGIGITALALNGGTMLSDNGVPVGLALAGVPALGGVQVDAKRPVMTTVAIPAAAWYREGDEWVFQAQFNESIEVTGSPVLKLRIGSASLEAPLDAQSGSSASFKLTVPSGQMDADGIEMTGLELNGATIKDAAGNAANLTLPAGLNTSGIKVDSIVPSITGITSVADNGIYSAGAELDFKVSFQEQVHVAGAGTSRLALLIGEDRKYANYVQGSNSQELIYRYTVQSGDLDGDGIAFAGSAPLELNGATIQDAAGNAADLSVATLPDISGIMVDAAAPAMTSVTIAPGTYLAGDTLRLTVNYDEPVIVTGGVPKLPLTIGSQTVEAAYASGTGSAALVFTYMLEANLEDADGIQLAAAVLPGTAEVKDAAGNEASYAVSAPLHLTDVLVDTVVPSVQTVAMIDGVYRTGNELAITVTYSEAVEVDTVNGSPFIAFHIGGTGYQASYASGSGTPVLKFLYTVAANDGNGESLDLSGAAAIELNGGTLKDASGN</sequence>
<dbReference type="Proteomes" id="UP001596989">
    <property type="component" value="Unassembled WGS sequence"/>
</dbReference>
<dbReference type="PANTHER" id="PTHR11319">
    <property type="entry name" value="G PROTEIN-COUPLED RECEPTOR-RELATED"/>
    <property type="match status" value="1"/>
</dbReference>
<feature type="domain" description="DUF11" evidence="2">
    <location>
        <begin position="547"/>
        <end position="664"/>
    </location>
</feature>
<dbReference type="InterPro" id="IPR059226">
    <property type="entry name" value="Choice_anch_Q_dom"/>
</dbReference>
<evidence type="ECO:0000259" key="3">
    <source>
        <dbReference type="Pfam" id="PF13229"/>
    </source>
</evidence>
<dbReference type="PANTHER" id="PTHR11319:SF35">
    <property type="entry name" value="OUTER MEMBRANE PROTEIN PMPC-RELATED"/>
    <property type="match status" value="1"/>
</dbReference>
<keyword evidence="5" id="KW-1185">Reference proteome</keyword>
<dbReference type="InterPro" id="IPR011050">
    <property type="entry name" value="Pectin_lyase_fold/virulence"/>
</dbReference>
<evidence type="ECO:0000259" key="2">
    <source>
        <dbReference type="Pfam" id="PF01345"/>
    </source>
</evidence>
<dbReference type="NCBIfam" id="NF041518">
    <property type="entry name" value="choice_anch_Q"/>
    <property type="match status" value="1"/>
</dbReference>
<dbReference type="InterPro" id="IPR013783">
    <property type="entry name" value="Ig-like_fold"/>
</dbReference>
<organism evidence="4 5">
    <name type="scientific">Paenibacillus chungangensis</name>
    <dbReference type="NCBI Taxonomy" id="696535"/>
    <lineage>
        <taxon>Bacteria</taxon>
        <taxon>Bacillati</taxon>
        <taxon>Bacillota</taxon>
        <taxon>Bacilli</taxon>
        <taxon>Bacillales</taxon>
        <taxon>Paenibacillaceae</taxon>
        <taxon>Paenibacillus</taxon>
    </lineage>
</organism>
<evidence type="ECO:0000313" key="4">
    <source>
        <dbReference type="EMBL" id="MFD0960268.1"/>
    </source>
</evidence>
<dbReference type="RefSeq" id="WP_377564705.1">
    <property type="nucleotide sequence ID" value="NZ_JBHTJZ010000017.1"/>
</dbReference>
<protein>
    <submittedName>
        <fullName evidence="4">Choice-of-anchor Q domain-containing protein</fullName>
    </submittedName>
</protein>
<reference evidence="5" key="1">
    <citation type="journal article" date="2019" name="Int. J. Syst. Evol. Microbiol.">
        <title>The Global Catalogue of Microorganisms (GCM) 10K type strain sequencing project: providing services to taxonomists for standard genome sequencing and annotation.</title>
        <authorList>
            <consortium name="The Broad Institute Genomics Platform"/>
            <consortium name="The Broad Institute Genome Sequencing Center for Infectious Disease"/>
            <person name="Wu L."/>
            <person name="Ma J."/>
        </authorList>
    </citation>
    <scope>NUCLEOTIDE SEQUENCE [LARGE SCALE GENOMIC DNA]</scope>
    <source>
        <strain evidence="5">CCUG 59129</strain>
    </source>
</reference>
<evidence type="ECO:0000313" key="5">
    <source>
        <dbReference type="Proteomes" id="UP001596989"/>
    </source>
</evidence>
<dbReference type="SUPFAM" id="SSF51126">
    <property type="entry name" value="Pectin lyase-like"/>
    <property type="match status" value="1"/>
</dbReference>
<accession>A0ABW3HRS7</accession>
<dbReference type="Pfam" id="PF13229">
    <property type="entry name" value="Beta_helix"/>
    <property type="match status" value="1"/>
</dbReference>